<evidence type="ECO:0000256" key="2">
    <source>
        <dbReference type="ARBA" id="ARBA00022645"/>
    </source>
</evidence>
<accession>A0A3B0UFE2</accession>
<sequence length="298" mass="33165">MSSPPYLKKGDAIGLVAPARRISEQELTTAVEIIESRGYKVVKGKYLFASENQFAGTDEKRAADMQQMIENPEVKAVFAVRGGYGSVRIVDKIDFRPLLKNPKRLAGYSDFTVFHNHLINMEIQSLHATMPLNFADNTPEALDSLFRTLEGEKPQYQFASHPLNRKGKVGGMLVGGNLSVLYSLMGSRSFPDTTGKILFLEDLDEYLYHIDRMMMALKRAGMLKNLAGLVVGGMTKMNDNSIPFGKTAEEIIRESVEEYGFPVAFGFPAGHQPDNRTLIMGAEVQLEVKEDSSEIDFK</sequence>
<name>A0A3B0UFE2_9ZZZZ</name>
<dbReference type="SUPFAM" id="SSF141986">
    <property type="entry name" value="LD-carboxypeptidase A C-terminal domain-like"/>
    <property type="match status" value="1"/>
</dbReference>
<dbReference type="AlphaFoldDB" id="A0A3B0UFE2"/>
<dbReference type="PANTHER" id="PTHR30237:SF2">
    <property type="entry name" value="MUREIN TETRAPEPTIDE CARBOXYPEPTIDASE"/>
    <property type="match status" value="1"/>
</dbReference>
<comment type="similarity">
    <text evidence="1">Belongs to the peptidase S66 family.</text>
</comment>
<dbReference type="Pfam" id="PF17676">
    <property type="entry name" value="Peptidase_S66C"/>
    <property type="match status" value="1"/>
</dbReference>
<keyword evidence="3" id="KW-0645">Protease</keyword>
<dbReference type="InterPro" id="IPR040921">
    <property type="entry name" value="Peptidase_S66C"/>
</dbReference>
<dbReference type="InterPro" id="IPR003507">
    <property type="entry name" value="S66_fam"/>
</dbReference>
<dbReference type="InterPro" id="IPR040449">
    <property type="entry name" value="Peptidase_S66_N"/>
</dbReference>
<dbReference type="SUPFAM" id="SSF52317">
    <property type="entry name" value="Class I glutamine amidotransferase-like"/>
    <property type="match status" value="1"/>
</dbReference>
<dbReference type="PANTHER" id="PTHR30237">
    <property type="entry name" value="MURAMOYLTETRAPEPTIDE CARBOXYPEPTIDASE"/>
    <property type="match status" value="1"/>
</dbReference>
<dbReference type="InterPro" id="IPR029062">
    <property type="entry name" value="Class_I_gatase-like"/>
</dbReference>
<organism evidence="8">
    <name type="scientific">hydrothermal vent metagenome</name>
    <dbReference type="NCBI Taxonomy" id="652676"/>
    <lineage>
        <taxon>unclassified sequences</taxon>
        <taxon>metagenomes</taxon>
        <taxon>ecological metagenomes</taxon>
    </lineage>
</organism>
<dbReference type="InterPro" id="IPR027478">
    <property type="entry name" value="LdcA_N"/>
</dbReference>
<dbReference type="PIRSF" id="PIRSF028757">
    <property type="entry name" value="LD-carboxypeptidase"/>
    <property type="match status" value="1"/>
</dbReference>
<evidence type="ECO:0000256" key="4">
    <source>
        <dbReference type="ARBA" id="ARBA00022801"/>
    </source>
</evidence>
<feature type="domain" description="LD-carboxypeptidase N-terminal" evidence="6">
    <location>
        <begin position="13"/>
        <end position="128"/>
    </location>
</feature>
<reference evidence="8" key="1">
    <citation type="submission" date="2018-06" db="EMBL/GenBank/DDBJ databases">
        <authorList>
            <person name="Zhirakovskaya E."/>
        </authorList>
    </citation>
    <scope>NUCLEOTIDE SEQUENCE</scope>
</reference>
<gene>
    <name evidence="8" type="ORF">MNBD_BACTEROID07-531</name>
</gene>
<evidence type="ECO:0000259" key="7">
    <source>
        <dbReference type="Pfam" id="PF17676"/>
    </source>
</evidence>
<evidence type="ECO:0000256" key="1">
    <source>
        <dbReference type="ARBA" id="ARBA00010233"/>
    </source>
</evidence>
<evidence type="ECO:0000259" key="6">
    <source>
        <dbReference type="Pfam" id="PF02016"/>
    </source>
</evidence>
<dbReference type="GO" id="GO:0006508">
    <property type="term" value="P:proteolysis"/>
    <property type="evidence" value="ECO:0007669"/>
    <property type="project" value="UniProtKB-KW"/>
</dbReference>
<keyword evidence="5" id="KW-0720">Serine protease</keyword>
<dbReference type="Gene3D" id="3.50.30.60">
    <property type="entry name" value="LD-carboxypeptidase A C-terminal domain-like"/>
    <property type="match status" value="1"/>
</dbReference>
<evidence type="ECO:0000313" key="8">
    <source>
        <dbReference type="EMBL" id="VAW29318.1"/>
    </source>
</evidence>
<dbReference type="InterPro" id="IPR027461">
    <property type="entry name" value="Carboxypeptidase_A_C_sf"/>
</dbReference>
<dbReference type="GO" id="GO:0008236">
    <property type="term" value="F:serine-type peptidase activity"/>
    <property type="evidence" value="ECO:0007669"/>
    <property type="project" value="UniProtKB-KW"/>
</dbReference>
<evidence type="ECO:0000256" key="3">
    <source>
        <dbReference type="ARBA" id="ARBA00022670"/>
    </source>
</evidence>
<dbReference type="CDD" id="cd07025">
    <property type="entry name" value="Peptidase_S66"/>
    <property type="match status" value="1"/>
</dbReference>
<dbReference type="EC" id="3.4.17.13" evidence="8"/>
<protein>
    <submittedName>
        <fullName evidence="8">Muramoyltetrapeptide carboxypeptidase</fullName>
        <ecNumber evidence="8">3.4.17.13</ecNumber>
    </submittedName>
</protein>
<feature type="domain" description="LD-carboxypeptidase C-terminal" evidence="7">
    <location>
        <begin position="171"/>
        <end position="286"/>
    </location>
</feature>
<keyword evidence="4 8" id="KW-0378">Hydrolase</keyword>
<keyword evidence="2 8" id="KW-0121">Carboxypeptidase</keyword>
<dbReference type="GO" id="GO:0106415">
    <property type="term" value="F:muramoyltetrapeptide carboxypeptidase activity"/>
    <property type="evidence" value="ECO:0007669"/>
    <property type="project" value="UniProtKB-EC"/>
</dbReference>
<dbReference type="Pfam" id="PF02016">
    <property type="entry name" value="Peptidase_S66"/>
    <property type="match status" value="1"/>
</dbReference>
<dbReference type="Gene3D" id="3.40.50.10740">
    <property type="entry name" value="Class I glutamine amidotransferase-like"/>
    <property type="match status" value="1"/>
</dbReference>
<proteinExistence type="inferred from homology"/>
<dbReference type="EMBL" id="UOET01000349">
    <property type="protein sequence ID" value="VAW29318.1"/>
    <property type="molecule type" value="Genomic_DNA"/>
</dbReference>
<evidence type="ECO:0000256" key="5">
    <source>
        <dbReference type="ARBA" id="ARBA00022825"/>
    </source>
</evidence>